<dbReference type="PANTHER" id="PTHR42803:SF1">
    <property type="entry name" value="BROAD-SPECIFICITY LINEAR ACYL-COA DEHYDROGENASE FADE5"/>
    <property type="match status" value="1"/>
</dbReference>
<evidence type="ECO:0000256" key="4">
    <source>
        <dbReference type="ARBA" id="ARBA00022827"/>
    </source>
</evidence>
<dbReference type="InterPro" id="IPR036250">
    <property type="entry name" value="AcylCo_DH-like_C"/>
</dbReference>
<dbReference type="InterPro" id="IPR009075">
    <property type="entry name" value="AcylCo_DH/oxidase_C"/>
</dbReference>
<evidence type="ECO:0000256" key="3">
    <source>
        <dbReference type="ARBA" id="ARBA00022630"/>
    </source>
</evidence>
<evidence type="ECO:0000313" key="10">
    <source>
        <dbReference type="Proteomes" id="UP000006230"/>
    </source>
</evidence>
<reference evidence="9 10" key="1">
    <citation type="journal article" date="2010" name="J. Bacteriol.">
        <title>Genome sequences of Pelagibaca bermudensis HTCC2601T and Maritimibacter alkaliphilus HTCC2654T, the type strains of two marine Roseobacter genera.</title>
        <authorList>
            <person name="Thrash J.C."/>
            <person name="Cho J.C."/>
            <person name="Ferriera S."/>
            <person name="Johnson J."/>
            <person name="Vergin K.L."/>
            <person name="Giovannoni S.J."/>
        </authorList>
    </citation>
    <scope>NUCLEOTIDE SEQUENCE [LARGE SCALE GENOMIC DNA]</scope>
    <source>
        <strain evidence="10">DSM 26914 / JCM 13377 / KCTC 12554 / HTCC2601</strain>
    </source>
</reference>
<comment type="caution">
    <text evidence="9">The sequence shown here is derived from an EMBL/GenBank/DDBJ whole genome shotgun (WGS) entry which is preliminary data.</text>
</comment>
<dbReference type="InterPro" id="IPR006089">
    <property type="entry name" value="Acyl-CoA_DH_CS"/>
</dbReference>
<keyword evidence="10" id="KW-1185">Reference proteome</keyword>
<keyword evidence="3 5" id="KW-0285">Flavoprotein</keyword>
<dbReference type="EMBL" id="AATQ01000011">
    <property type="protein sequence ID" value="EAU46780.1"/>
    <property type="molecule type" value="Genomic_DNA"/>
</dbReference>
<accession>Q0FRS4</accession>
<dbReference type="RefSeq" id="WP_007794794.1">
    <property type="nucleotide sequence ID" value="NZ_DS022276.1"/>
</dbReference>
<gene>
    <name evidence="9" type="ORF">R2601_13199</name>
</gene>
<dbReference type="InterPro" id="IPR052166">
    <property type="entry name" value="Diverse_Acyl-CoA_DH"/>
</dbReference>
<keyword evidence="4 5" id="KW-0274">FAD</keyword>
<feature type="domain" description="Acyl-CoA dehydrogenase/oxidase N-terminal" evidence="8">
    <location>
        <begin position="38"/>
        <end position="151"/>
    </location>
</feature>
<dbReference type="Gene3D" id="1.20.140.10">
    <property type="entry name" value="Butyryl-CoA Dehydrogenase, subunit A, domain 3"/>
    <property type="match status" value="1"/>
</dbReference>
<evidence type="ECO:0000256" key="2">
    <source>
        <dbReference type="ARBA" id="ARBA00009347"/>
    </source>
</evidence>
<dbReference type="SUPFAM" id="SSF56645">
    <property type="entry name" value="Acyl-CoA dehydrogenase NM domain-like"/>
    <property type="match status" value="1"/>
</dbReference>
<dbReference type="PANTHER" id="PTHR42803">
    <property type="entry name" value="ACYL-COA DEHYDROGENASE"/>
    <property type="match status" value="1"/>
</dbReference>
<dbReference type="HOGENOM" id="CLU_018204_12_2_5"/>
<keyword evidence="5" id="KW-0560">Oxidoreductase</keyword>
<evidence type="ECO:0000256" key="5">
    <source>
        <dbReference type="RuleBase" id="RU362125"/>
    </source>
</evidence>
<dbReference type="InterPro" id="IPR037069">
    <property type="entry name" value="AcylCoA_DH/ox_N_sf"/>
</dbReference>
<evidence type="ECO:0000259" key="7">
    <source>
        <dbReference type="Pfam" id="PF02770"/>
    </source>
</evidence>
<dbReference type="AlphaFoldDB" id="Q0FRS4"/>
<evidence type="ECO:0000256" key="1">
    <source>
        <dbReference type="ARBA" id="ARBA00001974"/>
    </source>
</evidence>
<protein>
    <submittedName>
        <fullName evidence="9">Acyl-CoA dehydrogenase</fullName>
    </submittedName>
</protein>
<feature type="domain" description="Acyl-CoA oxidase/dehydrogenase middle" evidence="7">
    <location>
        <begin position="156"/>
        <end position="258"/>
    </location>
</feature>
<dbReference type="SUPFAM" id="SSF47203">
    <property type="entry name" value="Acyl-CoA dehydrogenase C-terminal domain-like"/>
    <property type="match status" value="1"/>
</dbReference>
<dbReference type="GO" id="GO:0003995">
    <property type="term" value="F:acyl-CoA dehydrogenase activity"/>
    <property type="evidence" value="ECO:0007669"/>
    <property type="project" value="InterPro"/>
</dbReference>
<dbReference type="Gene3D" id="1.10.540.10">
    <property type="entry name" value="Acyl-CoA dehydrogenase/oxidase, N-terminal domain"/>
    <property type="match status" value="1"/>
</dbReference>
<dbReference type="InterPro" id="IPR013786">
    <property type="entry name" value="AcylCoA_DH/ox_N"/>
</dbReference>
<comment type="similarity">
    <text evidence="2 5">Belongs to the acyl-CoA dehydrogenase family.</text>
</comment>
<dbReference type="PROSITE" id="PS00072">
    <property type="entry name" value="ACYL_COA_DH_1"/>
    <property type="match status" value="1"/>
</dbReference>
<dbReference type="eggNOG" id="COG1960">
    <property type="taxonomic scope" value="Bacteria"/>
</dbReference>
<feature type="domain" description="Acyl-CoA dehydrogenase/oxidase C-terminal" evidence="6">
    <location>
        <begin position="269"/>
        <end position="425"/>
    </location>
</feature>
<comment type="cofactor">
    <cofactor evidence="1 5">
        <name>FAD</name>
        <dbReference type="ChEBI" id="CHEBI:57692"/>
    </cofactor>
</comment>
<dbReference type="Proteomes" id="UP000006230">
    <property type="component" value="Unassembled WGS sequence"/>
</dbReference>
<dbReference type="Pfam" id="PF02771">
    <property type="entry name" value="Acyl-CoA_dh_N"/>
    <property type="match status" value="1"/>
</dbReference>
<name>Q0FRS4_SALBH</name>
<organism evidence="9 10">
    <name type="scientific">Salipiger bermudensis (strain DSM 26914 / JCM 13377 / KCTC 12554 / HTCC2601)</name>
    <name type="common">Pelagibaca bermudensis</name>
    <dbReference type="NCBI Taxonomy" id="314265"/>
    <lineage>
        <taxon>Bacteria</taxon>
        <taxon>Pseudomonadati</taxon>
        <taxon>Pseudomonadota</taxon>
        <taxon>Alphaproteobacteria</taxon>
        <taxon>Rhodobacterales</taxon>
        <taxon>Roseobacteraceae</taxon>
        <taxon>Salipiger</taxon>
    </lineage>
</organism>
<dbReference type="Pfam" id="PF02770">
    <property type="entry name" value="Acyl-CoA_dh_M"/>
    <property type="match status" value="1"/>
</dbReference>
<dbReference type="InterPro" id="IPR046373">
    <property type="entry name" value="Acyl-CoA_Oxase/DH_mid-dom_sf"/>
</dbReference>
<evidence type="ECO:0000313" key="9">
    <source>
        <dbReference type="EMBL" id="EAU46780.1"/>
    </source>
</evidence>
<proteinExistence type="inferred from homology"/>
<sequence>MTTFHAPTDDILFSLRHVARADRLPDWDDELASEITGHFAAFAEGRIAPLDAPGDEQGCRLENGRVRMPDGFAEVYAELSEGGWQGIAAPEEFGGMGLGGPVLAAVSEIFTGANHSLQMVTSLAHGAISLLMRFGSEAQKEAYIPKLASGEWLSTMCLTEPGAGSDLSAIRTKATRDGESWRIEGEKIFISGGDQDMTDNILHLVLARTGAPEDGIRGLSLFACPAIREDGVRNAVTVTRIEEKLGLHASPTCQLAFDGAQGELVGAEGAGLKAMFAMMNHARLDVGLQGVAHAARAADLALHYAAERKQGRGADGTVASIDQHPDVARMIDECDALALGGRALCHITLVAQELGTEPDFVEFMTPVCKYFCTEAGSRAADLAIQVMGGYGYLREYGAEQNWRDNRICAIYEGTNGIHARTTATRSLTLNDGAGARAFAAFLRDSDPALEEGAGQWEAEAQRISGGGHAARDAHRFMELTCDLAYRAAWGRLKSAAEQAPDSSRLQRLAASVLGELGDLRAAG</sequence>
<dbReference type="GO" id="GO:0050660">
    <property type="term" value="F:flavin adenine dinucleotide binding"/>
    <property type="evidence" value="ECO:0007669"/>
    <property type="project" value="InterPro"/>
</dbReference>
<dbReference type="OrthoDB" id="7801364at2"/>
<dbReference type="Pfam" id="PF00441">
    <property type="entry name" value="Acyl-CoA_dh_1"/>
    <property type="match status" value="1"/>
</dbReference>
<dbReference type="STRING" id="314265.R2601_13199"/>
<dbReference type="InterPro" id="IPR009100">
    <property type="entry name" value="AcylCoA_DH/oxidase_NM_dom_sf"/>
</dbReference>
<evidence type="ECO:0000259" key="8">
    <source>
        <dbReference type="Pfam" id="PF02771"/>
    </source>
</evidence>
<dbReference type="InterPro" id="IPR006091">
    <property type="entry name" value="Acyl-CoA_Oxase/DH_mid-dom"/>
</dbReference>
<dbReference type="Gene3D" id="2.40.110.10">
    <property type="entry name" value="Butyryl-CoA Dehydrogenase, subunit A, domain 2"/>
    <property type="match status" value="1"/>
</dbReference>
<evidence type="ECO:0000259" key="6">
    <source>
        <dbReference type="Pfam" id="PF00441"/>
    </source>
</evidence>